<feature type="transmembrane region" description="Helical" evidence="1">
    <location>
        <begin position="48"/>
        <end position="66"/>
    </location>
</feature>
<name>A0A0C2J3Y0_THEKT</name>
<comment type="caution">
    <text evidence="2">The sequence shown here is derived from an EMBL/GenBank/DDBJ whole genome shotgun (WGS) entry which is preliminary data.</text>
</comment>
<proteinExistence type="predicted"/>
<reference evidence="2 3" key="1">
    <citation type="journal article" date="2014" name="Genome Biol. Evol.">
        <title>The genome of the myxosporean Thelohanellus kitauei shows adaptations to nutrient acquisition within its fish host.</title>
        <authorList>
            <person name="Yang Y."/>
            <person name="Xiong J."/>
            <person name="Zhou Z."/>
            <person name="Huo F."/>
            <person name="Miao W."/>
            <person name="Ran C."/>
            <person name="Liu Y."/>
            <person name="Zhang J."/>
            <person name="Feng J."/>
            <person name="Wang M."/>
            <person name="Wang M."/>
            <person name="Wang L."/>
            <person name="Yao B."/>
        </authorList>
    </citation>
    <scope>NUCLEOTIDE SEQUENCE [LARGE SCALE GENOMIC DNA]</scope>
    <source>
        <strain evidence="2">Wuqing</strain>
    </source>
</reference>
<feature type="transmembrane region" description="Helical" evidence="1">
    <location>
        <begin position="78"/>
        <end position="99"/>
    </location>
</feature>
<keyword evidence="3" id="KW-1185">Reference proteome</keyword>
<keyword evidence="1" id="KW-1133">Transmembrane helix</keyword>
<dbReference type="AlphaFoldDB" id="A0A0C2J3Y0"/>
<dbReference type="Proteomes" id="UP000031668">
    <property type="component" value="Unassembled WGS sequence"/>
</dbReference>
<evidence type="ECO:0000313" key="2">
    <source>
        <dbReference type="EMBL" id="KII63792.1"/>
    </source>
</evidence>
<gene>
    <name evidence="2" type="ORF">RF11_15027</name>
</gene>
<organism evidence="2 3">
    <name type="scientific">Thelohanellus kitauei</name>
    <name type="common">Myxosporean</name>
    <dbReference type="NCBI Taxonomy" id="669202"/>
    <lineage>
        <taxon>Eukaryota</taxon>
        <taxon>Metazoa</taxon>
        <taxon>Cnidaria</taxon>
        <taxon>Myxozoa</taxon>
        <taxon>Myxosporea</taxon>
        <taxon>Bivalvulida</taxon>
        <taxon>Platysporina</taxon>
        <taxon>Myxobolidae</taxon>
        <taxon>Thelohanellus</taxon>
    </lineage>
</organism>
<evidence type="ECO:0000313" key="3">
    <source>
        <dbReference type="Proteomes" id="UP000031668"/>
    </source>
</evidence>
<keyword evidence="1" id="KW-0472">Membrane</keyword>
<protein>
    <submittedName>
        <fullName evidence="2">Uncharacterized protein</fullName>
    </submittedName>
</protein>
<sequence>MPDYGINLLIRPDKDLIFSFTDRLVKMLATTDLEAKNSRELSNLNRSLLIRWMWLIFSTAFYGASGKFGWIPRRFDRISISFNHILCITFVPVCRNFYFKLRPILTKIKANILLSGALWC</sequence>
<evidence type="ECO:0000256" key="1">
    <source>
        <dbReference type="SAM" id="Phobius"/>
    </source>
</evidence>
<dbReference type="EMBL" id="JWZT01004591">
    <property type="protein sequence ID" value="KII63792.1"/>
    <property type="molecule type" value="Genomic_DNA"/>
</dbReference>
<keyword evidence="1" id="KW-0812">Transmembrane</keyword>
<accession>A0A0C2J3Y0</accession>